<keyword evidence="3" id="KW-1185">Reference proteome</keyword>
<dbReference type="KEGG" id="acu:Atc_1048"/>
<keyword evidence="1" id="KW-1133">Transmembrane helix</keyword>
<dbReference type="Proteomes" id="UP000006135">
    <property type="component" value="Chromosome"/>
</dbReference>
<organism evidence="2 3">
    <name type="scientific">Acidithiobacillus caldus (strain SM-1)</name>
    <dbReference type="NCBI Taxonomy" id="990288"/>
    <lineage>
        <taxon>Bacteria</taxon>
        <taxon>Pseudomonadati</taxon>
        <taxon>Pseudomonadota</taxon>
        <taxon>Acidithiobacillia</taxon>
        <taxon>Acidithiobacillales</taxon>
        <taxon>Acidithiobacillaceae</taxon>
        <taxon>Acidithiobacillus</taxon>
    </lineage>
</organism>
<keyword evidence="1" id="KW-0812">Transmembrane</keyword>
<reference evidence="2 3" key="1">
    <citation type="journal article" date="2011" name="J. Genet. Genomics">
        <title>Unraveling the Acidithiobacillus caldus complete genome and its central metabolisms for carbon assimilation.</title>
        <authorList>
            <person name="You X.Y."/>
            <person name="Guo X."/>
            <person name="Zheng H.J."/>
            <person name="Zhang M.J."/>
            <person name="Liu L.J."/>
            <person name="Zhu Y.Q."/>
            <person name="Zhu B."/>
            <person name="Wang S.Y."/>
            <person name="Zhao G.P."/>
            <person name="Poetsch A."/>
            <person name="Jiang C.Y."/>
            <person name="Liu S.J."/>
        </authorList>
    </citation>
    <scope>NUCLEOTIDE SEQUENCE [LARGE SCALE GENOMIC DNA]</scope>
    <source>
        <strain evidence="2 3">SM-1</strain>
    </source>
</reference>
<feature type="transmembrane region" description="Helical" evidence="1">
    <location>
        <begin position="6"/>
        <end position="22"/>
    </location>
</feature>
<dbReference type="HOGENOM" id="CLU_3414472_0_0_6"/>
<proteinExistence type="predicted"/>
<dbReference type="AlphaFoldDB" id="F9ZLE7"/>
<evidence type="ECO:0000256" key="1">
    <source>
        <dbReference type="SAM" id="Phobius"/>
    </source>
</evidence>
<keyword evidence="1" id="KW-0472">Membrane</keyword>
<name>F9ZLE7_ACICS</name>
<evidence type="ECO:0000313" key="2">
    <source>
        <dbReference type="EMBL" id="AEK57697.1"/>
    </source>
</evidence>
<dbReference type="EMBL" id="CP002573">
    <property type="protein sequence ID" value="AEK57697.1"/>
    <property type="molecule type" value="Genomic_DNA"/>
</dbReference>
<evidence type="ECO:0000313" key="3">
    <source>
        <dbReference type="Proteomes" id="UP000006135"/>
    </source>
</evidence>
<protein>
    <submittedName>
        <fullName evidence="2">Uncharacterized protein</fullName>
    </submittedName>
</protein>
<accession>F9ZLE7</accession>
<gene>
    <name evidence="2" type="ordered locus">Atc_1048</name>
</gene>
<sequence>MAFFTVVYVFVFVYVVILWWKVPPLRK</sequence>